<evidence type="ECO:0000313" key="2">
    <source>
        <dbReference type="Proteomes" id="UP000019141"/>
    </source>
</evidence>
<sequence length="128" mass="14658">MIKQTQILTLLDSIQCAVLARGAKDEIISYPTEGLKKLETLAEHLVFGLASFDGETAIQDPMIFTDYMVFQTEQEAQQHLQALVDWWPHAKTVRMRTPNRSGAFDDNEYVWVVEAGPRRFLRLDGFVK</sequence>
<evidence type="ECO:0000313" key="1">
    <source>
        <dbReference type="EMBL" id="ETW93022.1"/>
    </source>
</evidence>
<proteinExistence type="predicted"/>
<organism evidence="1 2">
    <name type="scientific">Entotheonella factor</name>
    <dbReference type="NCBI Taxonomy" id="1429438"/>
    <lineage>
        <taxon>Bacteria</taxon>
        <taxon>Pseudomonadati</taxon>
        <taxon>Nitrospinota/Tectimicrobiota group</taxon>
        <taxon>Candidatus Tectimicrobiota</taxon>
        <taxon>Candidatus Entotheonellia</taxon>
        <taxon>Candidatus Entotheonellales</taxon>
        <taxon>Candidatus Entotheonellaceae</taxon>
        <taxon>Candidatus Entotheonella</taxon>
    </lineage>
</organism>
<dbReference type="EMBL" id="AZHW01001327">
    <property type="protein sequence ID" value="ETW93022.1"/>
    <property type="molecule type" value="Genomic_DNA"/>
</dbReference>
<name>W4L4N1_ENTF1</name>
<dbReference type="HOGENOM" id="CLU_1955599_0_0_7"/>
<keyword evidence="2" id="KW-1185">Reference proteome</keyword>
<dbReference type="AlphaFoldDB" id="W4L4N1"/>
<dbReference type="Proteomes" id="UP000019141">
    <property type="component" value="Unassembled WGS sequence"/>
</dbReference>
<comment type="caution">
    <text evidence="1">The sequence shown here is derived from an EMBL/GenBank/DDBJ whole genome shotgun (WGS) entry which is preliminary data.</text>
</comment>
<accession>W4L4N1</accession>
<gene>
    <name evidence="1" type="ORF">ETSY1_41090</name>
</gene>
<reference evidence="1 2" key="1">
    <citation type="journal article" date="2014" name="Nature">
        <title>An environmental bacterial taxon with a large and distinct metabolic repertoire.</title>
        <authorList>
            <person name="Wilson M.C."/>
            <person name="Mori T."/>
            <person name="Ruckert C."/>
            <person name="Uria A.R."/>
            <person name="Helf M.J."/>
            <person name="Takada K."/>
            <person name="Gernert C."/>
            <person name="Steffens U.A."/>
            <person name="Heycke N."/>
            <person name="Schmitt S."/>
            <person name="Rinke C."/>
            <person name="Helfrich E.J."/>
            <person name="Brachmann A.O."/>
            <person name="Gurgui C."/>
            <person name="Wakimoto T."/>
            <person name="Kracht M."/>
            <person name="Crusemann M."/>
            <person name="Hentschel U."/>
            <person name="Abe I."/>
            <person name="Matsunaga S."/>
            <person name="Kalinowski J."/>
            <person name="Takeyama H."/>
            <person name="Piel J."/>
        </authorList>
    </citation>
    <scope>NUCLEOTIDE SEQUENCE [LARGE SCALE GENOMIC DNA]</scope>
    <source>
        <strain evidence="2">TSY1</strain>
    </source>
</reference>
<protein>
    <submittedName>
        <fullName evidence="1">Uncharacterized protein</fullName>
    </submittedName>
</protein>